<dbReference type="InterPro" id="IPR025322">
    <property type="entry name" value="PADRE_dom"/>
</dbReference>
<dbReference type="PANTHER" id="PTHR33148">
    <property type="entry name" value="PLASTID MOVEMENT IMPAIRED PROTEIN-RELATED"/>
    <property type="match status" value="1"/>
</dbReference>
<sequence length="197" mass="21551">MGNGLSGKKRIITVMKIDGTTLKLKAPVQAEDVLRDYRGYDLLESEAVKQLGVGARPLAPDAPLHPGKLYFLVQLPRKPEQRAPRRAWSGGLPVSARERLETLAFTRRTMSDVSVAGRPSRVEAEEGSDGTVRLRLRIPKAEMEKLLQESKNDTEAAEKIMVLCVAKNGGAPNLPAVETGQKEKRARFAAMPAEIIA</sequence>
<dbReference type="EMBL" id="PYDT01000003">
    <property type="protein sequence ID" value="THU67477.1"/>
    <property type="molecule type" value="Genomic_DNA"/>
</dbReference>
<comment type="caution">
    <text evidence="1">The sequence shown here is derived from an EMBL/GenBank/DDBJ whole genome shotgun (WGS) entry which is preliminary data.</text>
</comment>
<organism evidence="1 2">
    <name type="scientific">Musa balbisiana</name>
    <name type="common">Banana</name>
    <dbReference type="NCBI Taxonomy" id="52838"/>
    <lineage>
        <taxon>Eukaryota</taxon>
        <taxon>Viridiplantae</taxon>
        <taxon>Streptophyta</taxon>
        <taxon>Embryophyta</taxon>
        <taxon>Tracheophyta</taxon>
        <taxon>Spermatophyta</taxon>
        <taxon>Magnoliopsida</taxon>
        <taxon>Liliopsida</taxon>
        <taxon>Zingiberales</taxon>
        <taxon>Musaceae</taxon>
        <taxon>Musa</taxon>
    </lineage>
</organism>
<evidence type="ECO:0000313" key="2">
    <source>
        <dbReference type="Proteomes" id="UP000317650"/>
    </source>
</evidence>
<dbReference type="Pfam" id="PF14009">
    <property type="entry name" value="PADRE"/>
    <property type="match status" value="1"/>
</dbReference>
<gene>
    <name evidence="1" type="ORF">C4D60_Mb05t25030</name>
</gene>
<accession>A0A4S8JYP9</accession>
<reference evidence="1 2" key="1">
    <citation type="journal article" date="2019" name="Nat. Plants">
        <title>Genome sequencing of Musa balbisiana reveals subgenome evolution and function divergence in polyploid bananas.</title>
        <authorList>
            <person name="Yao X."/>
        </authorList>
    </citation>
    <scope>NUCLEOTIDE SEQUENCE [LARGE SCALE GENOMIC DNA]</scope>
    <source>
        <strain evidence="2">cv. DH-PKW</strain>
        <tissue evidence="1">Leaves</tissue>
    </source>
</reference>
<protein>
    <submittedName>
        <fullName evidence="1">Uncharacterized protein</fullName>
    </submittedName>
</protein>
<dbReference type="AlphaFoldDB" id="A0A4S8JYP9"/>
<dbReference type="Proteomes" id="UP000317650">
    <property type="component" value="Chromosome 5"/>
</dbReference>
<dbReference type="PANTHER" id="PTHR33148:SF3">
    <property type="entry name" value="DUF4228 DOMAIN PROTEIN"/>
    <property type="match status" value="1"/>
</dbReference>
<keyword evidence="2" id="KW-1185">Reference proteome</keyword>
<name>A0A4S8JYP9_MUSBA</name>
<proteinExistence type="predicted"/>
<evidence type="ECO:0000313" key="1">
    <source>
        <dbReference type="EMBL" id="THU67477.1"/>
    </source>
</evidence>